<evidence type="ECO:0000256" key="5">
    <source>
        <dbReference type="ARBA" id="ARBA00022840"/>
    </source>
</evidence>
<dbReference type="STRING" id="1082479.SAMN05216241_102164"/>
<dbReference type="EMBL" id="FNCE01000002">
    <property type="protein sequence ID" value="SDF73179.1"/>
    <property type="molecule type" value="Genomic_DNA"/>
</dbReference>
<protein>
    <submittedName>
        <fullName evidence="10">Iron(III) transport system ATP-binding protein</fullName>
    </submittedName>
</protein>
<dbReference type="InterPro" id="IPR008995">
    <property type="entry name" value="Mo/tungstate-bd_C_term_dom"/>
</dbReference>
<dbReference type="SMART" id="SM00382">
    <property type="entry name" value="AAA"/>
    <property type="match status" value="1"/>
</dbReference>
<gene>
    <name evidence="10" type="ORF">SAMN05216241_102164</name>
</gene>
<keyword evidence="4" id="KW-0547">Nucleotide-binding</keyword>
<dbReference type="InterPro" id="IPR015853">
    <property type="entry name" value="ABC_transpr_FbpC"/>
</dbReference>
<dbReference type="Gene3D" id="3.40.50.300">
    <property type="entry name" value="P-loop containing nucleotide triphosphate hydrolases"/>
    <property type="match status" value="1"/>
</dbReference>
<evidence type="ECO:0000256" key="3">
    <source>
        <dbReference type="ARBA" id="ARBA00022496"/>
    </source>
</evidence>
<dbReference type="GO" id="GO:0016887">
    <property type="term" value="F:ATP hydrolysis activity"/>
    <property type="evidence" value="ECO:0007669"/>
    <property type="project" value="InterPro"/>
</dbReference>
<dbReference type="GO" id="GO:0005524">
    <property type="term" value="F:ATP binding"/>
    <property type="evidence" value="ECO:0007669"/>
    <property type="project" value="UniProtKB-KW"/>
</dbReference>
<evidence type="ECO:0000259" key="9">
    <source>
        <dbReference type="PROSITE" id="PS50893"/>
    </source>
</evidence>
<keyword evidence="6" id="KW-0408">Iron</keyword>
<dbReference type="PANTHER" id="PTHR42781:SF4">
    <property type="entry name" value="SPERMIDINE_PUTRESCINE IMPORT ATP-BINDING PROTEIN POTA"/>
    <property type="match status" value="1"/>
</dbReference>
<dbReference type="PANTHER" id="PTHR42781">
    <property type="entry name" value="SPERMIDINE/PUTRESCINE IMPORT ATP-BINDING PROTEIN POTA"/>
    <property type="match status" value="1"/>
</dbReference>
<dbReference type="GO" id="GO:0015697">
    <property type="term" value="P:quaternary ammonium group transport"/>
    <property type="evidence" value="ECO:0007669"/>
    <property type="project" value="UniProtKB-ARBA"/>
</dbReference>
<organism evidence="10 11">
    <name type="scientific">Limimonas halophila</name>
    <dbReference type="NCBI Taxonomy" id="1082479"/>
    <lineage>
        <taxon>Bacteria</taxon>
        <taxon>Pseudomonadati</taxon>
        <taxon>Pseudomonadota</taxon>
        <taxon>Alphaproteobacteria</taxon>
        <taxon>Rhodospirillales</taxon>
        <taxon>Rhodovibrionaceae</taxon>
        <taxon>Limimonas</taxon>
    </lineage>
</organism>
<evidence type="ECO:0000256" key="2">
    <source>
        <dbReference type="ARBA" id="ARBA00022475"/>
    </source>
</evidence>
<reference evidence="10 11" key="1">
    <citation type="submission" date="2016-10" db="EMBL/GenBank/DDBJ databases">
        <authorList>
            <person name="de Groot N.N."/>
        </authorList>
    </citation>
    <scope>NUCLEOTIDE SEQUENCE [LARGE SCALE GENOMIC DNA]</scope>
    <source>
        <strain evidence="10 11">DSM 25584</strain>
    </source>
</reference>
<dbReference type="PROSITE" id="PS50893">
    <property type="entry name" value="ABC_TRANSPORTER_2"/>
    <property type="match status" value="1"/>
</dbReference>
<sequence length="377" mass="40472">MVPARFTVAIGSMDILTLENVTHDFGSTRALDSLSIGVEAGELVCLLGPSGCGKTTALRIAAGLEPLQAGRVLLDGEVVADADQDTPPEARSVGLVFQDYALFPHLTVVDNVAFGLRKLPRRRRRERAMAVLRQVGMAELADAHPHMLSGGQQQRVAVARALAPRPRVMLMDEPFSGLDVTLRHQVRDETLHILKQTGTATLMVTHDPEEAMFMADRVVLMRGGRIVQMGTPAQLYAAPANEFVAAFFGDINRLHGVVRQGRVSTPLGELDAGRLPEGAPANVLVRPEAVRLHPVDGDAASGARTGRVLASRLLGRSSVVHLVLDNPADSGSIQADRAGPHVHARVPGRFLPPENTCVEIDIDPYQAFVFPAHEDAA</sequence>
<keyword evidence="8" id="KW-0472">Membrane</keyword>
<keyword evidence="1" id="KW-0813">Transport</keyword>
<keyword evidence="7" id="KW-0406">Ion transport</keyword>
<evidence type="ECO:0000313" key="11">
    <source>
        <dbReference type="Proteomes" id="UP000199415"/>
    </source>
</evidence>
<dbReference type="PROSITE" id="PS00211">
    <property type="entry name" value="ABC_TRANSPORTER_1"/>
    <property type="match status" value="1"/>
</dbReference>
<proteinExistence type="predicted"/>
<dbReference type="SUPFAM" id="SSF50331">
    <property type="entry name" value="MOP-like"/>
    <property type="match status" value="1"/>
</dbReference>
<evidence type="ECO:0000256" key="6">
    <source>
        <dbReference type="ARBA" id="ARBA00023004"/>
    </source>
</evidence>
<dbReference type="InterPro" id="IPR003593">
    <property type="entry name" value="AAA+_ATPase"/>
</dbReference>
<dbReference type="OrthoDB" id="9802264at2"/>
<dbReference type="GO" id="GO:0016020">
    <property type="term" value="C:membrane"/>
    <property type="evidence" value="ECO:0007669"/>
    <property type="project" value="InterPro"/>
</dbReference>
<keyword evidence="11" id="KW-1185">Reference proteome</keyword>
<dbReference type="SUPFAM" id="SSF52540">
    <property type="entry name" value="P-loop containing nucleoside triphosphate hydrolases"/>
    <property type="match status" value="1"/>
</dbReference>
<keyword evidence="5 10" id="KW-0067">ATP-binding</keyword>
<dbReference type="FunFam" id="3.40.50.300:FF:000425">
    <property type="entry name" value="Probable ABC transporter, ATP-binding subunit"/>
    <property type="match status" value="1"/>
</dbReference>
<accession>A0A1G7NIQ7</accession>
<dbReference type="InterPro" id="IPR017871">
    <property type="entry name" value="ABC_transporter-like_CS"/>
</dbReference>
<evidence type="ECO:0000313" key="10">
    <source>
        <dbReference type="EMBL" id="SDF73179.1"/>
    </source>
</evidence>
<keyword evidence="3" id="KW-0410">Iron transport</keyword>
<feature type="domain" description="ABC transporter" evidence="9">
    <location>
        <begin position="16"/>
        <end position="248"/>
    </location>
</feature>
<dbReference type="InterPro" id="IPR027417">
    <property type="entry name" value="P-loop_NTPase"/>
</dbReference>
<evidence type="ECO:0000256" key="1">
    <source>
        <dbReference type="ARBA" id="ARBA00022448"/>
    </source>
</evidence>
<keyword evidence="2" id="KW-1003">Cell membrane</keyword>
<dbReference type="CDD" id="cd03259">
    <property type="entry name" value="ABC_Carb_Solutes_like"/>
    <property type="match status" value="1"/>
</dbReference>
<dbReference type="GO" id="GO:0015408">
    <property type="term" value="F:ABC-type ferric iron transporter activity"/>
    <property type="evidence" value="ECO:0007669"/>
    <property type="project" value="InterPro"/>
</dbReference>
<dbReference type="Pfam" id="PF00005">
    <property type="entry name" value="ABC_tran"/>
    <property type="match status" value="1"/>
</dbReference>
<dbReference type="Proteomes" id="UP000199415">
    <property type="component" value="Unassembled WGS sequence"/>
</dbReference>
<dbReference type="AlphaFoldDB" id="A0A1G7NIQ7"/>
<evidence type="ECO:0000256" key="4">
    <source>
        <dbReference type="ARBA" id="ARBA00022741"/>
    </source>
</evidence>
<dbReference type="InterPro" id="IPR003439">
    <property type="entry name" value="ABC_transporter-like_ATP-bd"/>
</dbReference>
<dbReference type="InterPro" id="IPR050093">
    <property type="entry name" value="ABC_SmlMolc_Importer"/>
</dbReference>
<name>A0A1G7NIQ7_9PROT</name>
<evidence type="ECO:0000256" key="7">
    <source>
        <dbReference type="ARBA" id="ARBA00023065"/>
    </source>
</evidence>
<evidence type="ECO:0000256" key="8">
    <source>
        <dbReference type="ARBA" id="ARBA00023136"/>
    </source>
</evidence>